<evidence type="ECO:0000256" key="1">
    <source>
        <dbReference type="SAM" id="Coils"/>
    </source>
</evidence>
<dbReference type="SUPFAM" id="SSF141371">
    <property type="entry name" value="PilZ domain-like"/>
    <property type="match status" value="1"/>
</dbReference>
<dbReference type="Pfam" id="PF07238">
    <property type="entry name" value="PilZ"/>
    <property type="match status" value="2"/>
</dbReference>
<dbReference type="STRING" id="325240.Sbal_3220"/>
<dbReference type="KEGG" id="sbl:Sbal_3220"/>
<dbReference type="EMBL" id="CP000563">
    <property type="protein sequence ID" value="ABN62700.1"/>
    <property type="molecule type" value="Genomic_DNA"/>
</dbReference>
<dbReference type="Gene3D" id="2.40.10.220">
    <property type="entry name" value="predicted glycosyltransferase like domains"/>
    <property type="match status" value="1"/>
</dbReference>
<keyword evidence="1" id="KW-0175">Coiled coil</keyword>
<feature type="coiled-coil region" evidence="1">
    <location>
        <begin position="581"/>
        <end position="615"/>
    </location>
</feature>
<sequence length="804" mass="91771">MGINKHLKEPYMSLDNHSALIEQLKPLIMEPNFQEIFQQLTIDETNSTRFLLKMELNRLASPCMRIIDLRDKSELACTEVILGQLRHFLDEPAKNSLHEAMSLYRNQYTLGVYEHVLKAHQLRKLKLRQGTLQTGAIEQEPFMVPGVVLGSYFNRAEERMNYSIRIAASQPGRGEEPGITADLSIGGARIRLAANQPFDLDQPLKVKLLELSDEFYYPDLQLGVDYQIVDSQINGEYIWLRLKRLGGSEALSEMLGNLIRSYKLRYKVDVNDVIVTATGLGFERHYLPHLPHLPLYFNTQTQGLSHMLLSRDNQQIVHYFQDENDVSQLPAMLTPSRISALLNNPDNPDYGLFFSFTYNAQGCLYFYSATLAELKAKGMMSLFLGFASTKPSWRVFKVTQDKIYHDKGYRRETLPGDEAKFSPLVEQQLSLFSHILQLIDISNEDARENYQAWQDDSNANALKTFGQQRLSNNQIKLVSMQFSERRQEARFAFKTLVHITQGNIKATGISLDISSRGMQVTLDSSADFSSNKPLMLSFPKQQTIAGKTQLDNLPYRLVRVRKNGVTLHLTAVMGHSPHVGVEFLNKLIAHNKEKLEQLTENNSEANELADGLKNLLLRDLHSVPYFVEKTTKAAQVACLGVGTRQDEVSDIFAAGTSDTLQYNLAPLLKDGFFKRDILEPIRQMKPQQDMDFIEVFVQVTRQSRGKIHLKCMRTTEIGNAQAQLAFINQSNITGRFIALRIYRGATEKPDMSYLRRELEYIHIHANHKAKQLEEQLWRVIGVGELLDITQEVELRYPALHKKQS</sequence>
<dbReference type="AlphaFoldDB" id="A3D7I7"/>
<accession>A3D7I7</accession>
<dbReference type="HOGENOM" id="CLU_017305_0_0_6"/>
<evidence type="ECO:0000313" key="3">
    <source>
        <dbReference type="EMBL" id="ABN62700.1"/>
    </source>
</evidence>
<dbReference type="Proteomes" id="UP000001557">
    <property type="component" value="Chromosome"/>
</dbReference>
<feature type="domain" description="PilZ" evidence="2">
    <location>
        <begin position="484"/>
        <end position="600"/>
    </location>
</feature>
<name>A3D7I7_SHEB5</name>
<dbReference type="GO" id="GO:0035438">
    <property type="term" value="F:cyclic-di-GMP binding"/>
    <property type="evidence" value="ECO:0007669"/>
    <property type="project" value="InterPro"/>
</dbReference>
<gene>
    <name evidence="3" type="ordered locus">Sbal_3220</name>
</gene>
<dbReference type="InterPro" id="IPR009875">
    <property type="entry name" value="PilZ_domain"/>
</dbReference>
<proteinExistence type="predicted"/>
<reference evidence="3 4" key="1">
    <citation type="submission" date="2007-02" db="EMBL/GenBank/DDBJ databases">
        <title>Complete sequence of chromosome of Shewanella baltica OS155.</title>
        <authorList>
            <consortium name="US DOE Joint Genome Institute"/>
            <person name="Copeland A."/>
            <person name="Lucas S."/>
            <person name="Lapidus A."/>
            <person name="Barry K."/>
            <person name="Detter J.C."/>
            <person name="Glavina del Rio T."/>
            <person name="Hammon N."/>
            <person name="Israni S."/>
            <person name="Dalin E."/>
            <person name="Tice H."/>
            <person name="Pitluck S."/>
            <person name="Sims D.R."/>
            <person name="Brettin T."/>
            <person name="Bruce D."/>
            <person name="Han C."/>
            <person name="Tapia R."/>
            <person name="Brainard J."/>
            <person name="Schmutz J."/>
            <person name="Larimer F."/>
            <person name="Land M."/>
            <person name="Hauser L."/>
            <person name="Kyrpides N."/>
            <person name="Mikhailova N."/>
            <person name="Brettar I."/>
            <person name="Klappenbach J."/>
            <person name="Konstantinidis K."/>
            <person name="Rodrigues J."/>
            <person name="Tiedje J."/>
            <person name="Richardson P."/>
        </authorList>
    </citation>
    <scope>NUCLEOTIDE SEQUENCE [LARGE SCALE GENOMIC DNA]</scope>
    <source>
        <strain evidence="4">OS155 / ATCC BAA-1091</strain>
    </source>
</reference>
<evidence type="ECO:0000259" key="2">
    <source>
        <dbReference type="Pfam" id="PF07238"/>
    </source>
</evidence>
<keyword evidence="4" id="KW-1185">Reference proteome</keyword>
<organism evidence="3 4">
    <name type="scientific">Shewanella baltica (strain OS155 / ATCC BAA-1091)</name>
    <dbReference type="NCBI Taxonomy" id="325240"/>
    <lineage>
        <taxon>Bacteria</taxon>
        <taxon>Pseudomonadati</taxon>
        <taxon>Pseudomonadota</taxon>
        <taxon>Gammaproteobacteria</taxon>
        <taxon>Alteromonadales</taxon>
        <taxon>Shewanellaceae</taxon>
        <taxon>Shewanella</taxon>
    </lineage>
</organism>
<protein>
    <submittedName>
        <fullName evidence="3">Type IV pilus assembly PilZ</fullName>
    </submittedName>
</protein>
<feature type="domain" description="PilZ" evidence="2">
    <location>
        <begin position="154"/>
        <end position="238"/>
    </location>
</feature>
<evidence type="ECO:0000313" key="4">
    <source>
        <dbReference type="Proteomes" id="UP000001557"/>
    </source>
</evidence>